<name>A0ABM5PQQ5_9CORY</name>
<dbReference type="EMBL" id="CP004350">
    <property type="protein sequence ID" value="AHI20269.1"/>
    <property type="molecule type" value="Genomic_DNA"/>
</dbReference>
<dbReference type="Proteomes" id="UP000019226">
    <property type="component" value="Chromosome"/>
</dbReference>
<protein>
    <recommendedName>
        <fullName evidence="1">SCP domain-containing protein</fullName>
    </recommendedName>
</protein>
<dbReference type="Pfam" id="PF00188">
    <property type="entry name" value="CAP"/>
    <property type="match status" value="1"/>
</dbReference>
<proteinExistence type="predicted"/>
<evidence type="ECO:0000313" key="2">
    <source>
        <dbReference type="EMBL" id="AHI20269.1"/>
    </source>
</evidence>
<evidence type="ECO:0000259" key="1">
    <source>
        <dbReference type="Pfam" id="PF00188"/>
    </source>
</evidence>
<dbReference type="GeneID" id="82877842"/>
<dbReference type="SUPFAM" id="SSF55797">
    <property type="entry name" value="PR-1-like"/>
    <property type="match status" value="1"/>
</dbReference>
<dbReference type="InterPro" id="IPR035940">
    <property type="entry name" value="CAP_sf"/>
</dbReference>
<organism evidence="2 3">
    <name type="scientific">Corynebacterium casei LMG S-19264</name>
    <dbReference type="NCBI Taxonomy" id="1285583"/>
    <lineage>
        <taxon>Bacteria</taxon>
        <taxon>Bacillati</taxon>
        <taxon>Actinomycetota</taxon>
        <taxon>Actinomycetes</taxon>
        <taxon>Mycobacteriales</taxon>
        <taxon>Corynebacteriaceae</taxon>
        <taxon>Corynebacterium</taxon>
    </lineage>
</organism>
<accession>A0ABM5PQQ5</accession>
<evidence type="ECO:0000313" key="3">
    <source>
        <dbReference type="Proteomes" id="UP000019226"/>
    </source>
</evidence>
<feature type="domain" description="SCP" evidence="1">
    <location>
        <begin position="73"/>
        <end position="172"/>
    </location>
</feature>
<dbReference type="InterPro" id="IPR014044">
    <property type="entry name" value="CAP_dom"/>
</dbReference>
<dbReference type="CDD" id="cd05379">
    <property type="entry name" value="CAP_bacterial"/>
    <property type="match status" value="1"/>
</dbReference>
<dbReference type="RefSeq" id="WP_006823352.1">
    <property type="nucleotide sequence ID" value="NZ_CP004350.1"/>
</dbReference>
<dbReference type="PANTHER" id="PTHR31157:SF1">
    <property type="entry name" value="SCP DOMAIN-CONTAINING PROTEIN"/>
    <property type="match status" value="1"/>
</dbReference>
<dbReference type="Gene3D" id="3.40.33.10">
    <property type="entry name" value="CAP"/>
    <property type="match status" value="1"/>
</dbReference>
<reference evidence="3" key="1">
    <citation type="submission" date="2013-02" db="EMBL/GenBank/DDBJ databases">
        <title>The complete genome sequence of Corynebacterium casei LMG S-19264 (=DSM 44701).</title>
        <authorList>
            <person name="Ruckert C."/>
            <person name="Albersmeier A."/>
            <person name="Kalinowski J."/>
        </authorList>
    </citation>
    <scope>NUCLEOTIDE SEQUENCE [LARGE SCALE GENOMIC DNA]</scope>
    <source>
        <strain evidence="3">LMG S-19264</strain>
    </source>
</reference>
<sequence length="173" mass="19500">MNPQQLQEIWNNILNGQTQKALAAVLALITAVSGVGNIPQFPVNTSSVNVSLPITGSSNQSITLTELETEFINKLNEYRISRGKSPVRVSAKLTRQARSWSQTMATQNHYRHSNDNVWENIAYNYYGSADYVLTQWKNSPGHNRTMLLNQHSTVGFGQRRASNGYYYATLQFE</sequence>
<gene>
    <name evidence="2" type="ORF">CCASEI_08530</name>
</gene>
<keyword evidence="3" id="KW-1185">Reference proteome</keyword>
<dbReference type="PANTHER" id="PTHR31157">
    <property type="entry name" value="SCP DOMAIN-CONTAINING PROTEIN"/>
    <property type="match status" value="1"/>
</dbReference>